<name>A0A6G9XYC8_NOCBR</name>
<keyword evidence="1" id="KW-0240">DNA-directed RNA polymerase</keyword>
<reference evidence="1 2" key="1">
    <citation type="journal article" date="2019" name="ACS Chem. Biol.">
        <title>Identification and Mobilization of a Cryptic Antibiotic Biosynthesis Gene Locus from a Human-Pathogenic Nocardia Isolate.</title>
        <authorList>
            <person name="Herisse M."/>
            <person name="Ishida K."/>
            <person name="Porter J.L."/>
            <person name="Howden B."/>
            <person name="Hertweck C."/>
            <person name="Stinear T.P."/>
            <person name="Pidot S.J."/>
        </authorList>
    </citation>
    <scope>NUCLEOTIDE SEQUENCE [LARGE SCALE GENOMIC DNA]</scope>
    <source>
        <strain evidence="1 2">AUSMDU00024985</strain>
    </source>
</reference>
<organism evidence="1 2">
    <name type="scientific">Nocardia brasiliensis</name>
    <dbReference type="NCBI Taxonomy" id="37326"/>
    <lineage>
        <taxon>Bacteria</taxon>
        <taxon>Bacillati</taxon>
        <taxon>Actinomycetota</taxon>
        <taxon>Actinomycetes</taxon>
        <taxon>Mycobacteriales</taxon>
        <taxon>Nocardiaceae</taxon>
        <taxon>Nocardia</taxon>
    </lineage>
</organism>
<evidence type="ECO:0000313" key="1">
    <source>
        <dbReference type="EMBL" id="QIS05949.1"/>
    </source>
</evidence>
<proteinExistence type="predicted"/>
<gene>
    <name evidence="1" type="ORF">F5X71_29820</name>
</gene>
<dbReference type="RefSeq" id="WP_167465000.1">
    <property type="nucleotide sequence ID" value="NZ_CP046171.1"/>
</dbReference>
<accession>A0A6G9XYC8</accession>
<sequence>MDHTDIGNTLHTRCEFYRRVCDLPAVVDPPQLQRISMRAGRIWALMMPSPLGAAVRIRMDRQGSQIGPILSHPRSNHWSFLIVPDLPFDASLFASLFSREVSVVRDGGTIALPSPSDSCSVFREWIELPSGPFRPSGRVVVDAIEACTSPLRKPIRKISHV</sequence>
<dbReference type="Proteomes" id="UP000501705">
    <property type="component" value="Chromosome"/>
</dbReference>
<protein>
    <submittedName>
        <fullName evidence="1">DNA-directed RNA polymerase subunit beta</fullName>
    </submittedName>
</protein>
<keyword evidence="1" id="KW-0804">Transcription</keyword>
<dbReference type="GO" id="GO:0000428">
    <property type="term" value="C:DNA-directed RNA polymerase complex"/>
    <property type="evidence" value="ECO:0007669"/>
    <property type="project" value="UniProtKB-KW"/>
</dbReference>
<dbReference type="EMBL" id="CP046171">
    <property type="protein sequence ID" value="QIS05949.1"/>
    <property type="molecule type" value="Genomic_DNA"/>
</dbReference>
<dbReference type="AlphaFoldDB" id="A0A6G9XYC8"/>
<evidence type="ECO:0000313" key="2">
    <source>
        <dbReference type="Proteomes" id="UP000501705"/>
    </source>
</evidence>